<accession>A0A564Z579</accession>
<dbReference type="EMBL" id="CABIJS010000599">
    <property type="protein sequence ID" value="VUZ54028.1"/>
    <property type="molecule type" value="Genomic_DNA"/>
</dbReference>
<dbReference type="Proteomes" id="UP000321570">
    <property type="component" value="Unassembled WGS sequence"/>
</dbReference>
<keyword evidence="2" id="KW-1185">Reference proteome</keyword>
<evidence type="ECO:0000313" key="1">
    <source>
        <dbReference type="EMBL" id="VUZ54028.1"/>
    </source>
</evidence>
<evidence type="ECO:0000313" key="2">
    <source>
        <dbReference type="Proteomes" id="UP000321570"/>
    </source>
</evidence>
<dbReference type="AlphaFoldDB" id="A0A564Z579"/>
<name>A0A564Z579_HYMDI</name>
<gene>
    <name evidence="1" type="ORF">WMSIL1_LOCUS12210</name>
</gene>
<sequence length="56" mass="6684">PGYYNLLNFAYLDKYKGNSQKGIDLLKELCQKEVHLKSTLYEDDLDEVNIWQPQEY</sequence>
<reference evidence="1 2" key="1">
    <citation type="submission" date="2019-07" db="EMBL/GenBank/DDBJ databases">
        <authorList>
            <person name="Jastrzebski P J."/>
            <person name="Paukszto L."/>
            <person name="Jastrzebski P J."/>
        </authorList>
    </citation>
    <scope>NUCLEOTIDE SEQUENCE [LARGE SCALE GENOMIC DNA]</scope>
    <source>
        <strain evidence="1 2">WMS-il1</strain>
    </source>
</reference>
<proteinExistence type="predicted"/>
<organism evidence="1 2">
    <name type="scientific">Hymenolepis diminuta</name>
    <name type="common">Rat tapeworm</name>
    <dbReference type="NCBI Taxonomy" id="6216"/>
    <lineage>
        <taxon>Eukaryota</taxon>
        <taxon>Metazoa</taxon>
        <taxon>Spiralia</taxon>
        <taxon>Lophotrochozoa</taxon>
        <taxon>Platyhelminthes</taxon>
        <taxon>Cestoda</taxon>
        <taxon>Eucestoda</taxon>
        <taxon>Cyclophyllidea</taxon>
        <taxon>Hymenolepididae</taxon>
        <taxon>Hymenolepis</taxon>
    </lineage>
</organism>
<feature type="non-terminal residue" evidence="1">
    <location>
        <position position="1"/>
    </location>
</feature>
<protein>
    <submittedName>
        <fullName evidence="1">Uncharacterized protein</fullName>
    </submittedName>
</protein>